<dbReference type="SUPFAM" id="SSF48371">
    <property type="entry name" value="ARM repeat"/>
    <property type="match status" value="1"/>
</dbReference>
<proteinExistence type="evidence at transcript level"/>
<dbReference type="InterPro" id="IPR011009">
    <property type="entry name" value="Kinase-like_dom_sf"/>
</dbReference>
<feature type="region of interest" description="Disordered" evidence="5">
    <location>
        <begin position="576"/>
        <end position="690"/>
    </location>
</feature>
<dbReference type="AlphaFoldDB" id="A0A0P4VYB8"/>
<evidence type="ECO:0000313" key="7">
    <source>
        <dbReference type="EMBL" id="JAI55621.1"/>
    </source>
</evidence>
<keyword evidence="7" id="KW-0808">Transferase</keyword>
<dbReference type="GO" id="GO:0005524">
    <property type="term" value="F:ATP binding"/>
    <property type="evidence" value="ECO:0007669"/>
    <property type="project" value="InterPro"/>
</dbReference>
<evidence type="ECO:0000256" key="3">
    <source>
        <dbReference type="ARBA" id="ARBA00042347"/>
    </source>
</evidence>
<accession>A0A0P4VYB8</accession>
<dbReference type="EMBL" id="GDKW01000974">
    <property type="protein sequence ID" value="JAI55621.1"/>
    <property type="molecule type" value="mRNA"/>
</dbReference>
<dbReference type="Pfam" id="PF00069">
    <property type="entry name" value="Pkinase"/>
    <property type="match status" value="1"/>
</dbReference>
<organism evidence="7">
    <name type="scientific">Rhodnius neglectus</name>
    <dbReference type="NCBI Taxonomy" id="72488"/>
    <lineage>
        <taxon>Eukaryota</taxon>
        <taxon>Metazoa</taxon>
        <taxon>Ecdysozoa</taxon>
        <taxon>Arthropoda</taxon>
        <taxon>Hexapoda</taxon>
        <taxon>Insecta</taxon>
        <taxon>Pterygota</taxon>
        <taxon>Neoptera</taxon>
        <taxon>Paraneoptera</taxon>
        <taxon>Hemiptera</taxon>
        <taxon>Heteroptera</taxon>
        <taxon>Panheteroptera</taxon>
        <taxon>Cimicomorpha</taxon>
        <taxon>Reduviidae</taxon>
        <taxon>Triatominae</taxon>
        <taxon>Rhodnius</taxon>
    </lineage>
</organism>
<dbReference type="InterPro" id="IPR051177">
    <property type="entry name" value="CIK-Related_Protein"/>
</dbReference>
<name>A0A0P4VYB8_9HEMI</name>
<feature type="compositionally biased region" description="Acidic residues" evidence="5">
    <location>
        <begin position="627"/>
        <end position="642"/>
    </location>
</feature>
<feature type="compositionally biased region" description="Basic and acidic residues" evidence="5">
    <location>
        <begin position="577"/>
        <end position="586"/>
    </location>
</feature>
<comment type="similarity">
    <text evidence="1">Belongs to the protein kinase superfamily.</text>
</comment>
<dbReference type="PANTHER" id="PTHR12984">
    <property type="entry name" value="SCY1-RELATED S/T PROTEIN KINASE-LIKE"/>
    <property type="match status" value="1"/>
</dbReference>
<evidence type="ECO:0000259" key="6">
    <source>
        <dbReference type="PROSITE" id="PS50011"/>
    </source>
</evidence>
<feature type="compositionally biased region" description="Basic and acidic residues" evidence="5">
    <location>
        <begin position="661"/>
        <end position="675"/>
    </location>
</feature>
<dbReference type="SUPFAM" id="SSF56112">
    <property type="entry name" value="Protein kinase-like (PK-like)"/>
    <property type="match status" value="1"/>
</dbReference>
<dbReference type="Gene3D" id="3.30.200.20">
    <property type="entry name" value="Phosphorylase Kinase, domain 1"/>
    <property type="match status" value="1"/>
</dbReference>
<reference evidence="7" key="1">
    <citation type="journal article" date="2016" name="PLoS Negl. Trop. Dis.">
        <title>A Deep Insight into the Sialome of Rhodnius neglectus, a Vector of Chagas Disease.</title>
        <authorList>
            <person name="Santiago P.B."/>
            <person name="Assumpcao T.C."/>
            <person name="Araujo C.N."/>
            <person name="Bastos I.M."/>
            <person name="Neves D."/>
            <person name="Silva I.G."/>
            <person name="Charneau S."/>
            <person name="Queiroz R.M."/>
            <person name="Raiol T."/>
            <person name="Oliveira J.V."/>
            <person name="Sousa M.V."/>
            <person name="Calvo E."/>
            <person name="Ribeiro J.M."/>
            <person name="Santana J.M."/>
        </authorList>
    </citation>
    <scope>NUCLEOTIDE SEQUENCE</scope>
    <source>
        <tissue evidence="7">Salivary glands</tissue>
    </source>
</reference>
<dbReference type="InterPro" id="IPR011989">
    <property type="entry name" value="ARM-like"/>
</dbReference>
<evidence type="ECO:0000256" key="2">
    <source>
        <dbReference type="ARBA" id="ARBA00040972"/>
    </source>
</evidence>
<comment type="function">
    <text evidence="4">Regulates COPI-mediated retrograde protein traffic at the interface between the Golgi apparatus and the endoplasmic reticulum. Involved in the maintenance of the Golgi apparatus morphology.</text>
</comment>
<keyword evidence="7" id="KW-0418">Kinase</keyword>
<sequence length="690" mass="78023">MWNFFSRETPKLFHYDILETYPTISGSYCSLCKGISKAEKEVVSIFLFNKKAGSTEDYELTKTLLRRLKTLRHPGIVTFLDSFENEDHLYIVTEYVEPLLPYLEKSKDEEVNALYIPWGVMNIVKAVKFLNEDGKLRHNNLSAAAVYVTEAGVWKLGDLGYVTELNAPYPTKYSHAFKYDPPEILKSRSGSKSSPWAIDTWGLGILVWEVYNGKMVEAHNLKKINHIPNNLKAIYCEMVAAKVDKRPSTTSILKRCSQHGEYFSNVLIKTLTFLEEIHLKAKEDVNIFFKDLMQSLEKIPKNVAQNHVLQQIIRAYEFGNEGSYLVPPFLKISESIEDTQYQKIVVPFIIKLFTSNDRATRSSLLQNLEMYIDKLPVSIINDTLFRLLVNGFVDANPRIREQTVKAMVDVAPKLSRKNMDDEVLRHLARLQSKDEHGGIRTNTTVCLGKIAHCLHPSNRSAILMSAFLRSLLDPFPPVRNAGILALAVCQQYFSLQDVGKKILPALCVLTLDPELSVRENTFRTIKGYLGKLEKVSENPSLKEEMEKEAMSNSANLVGTWADWAVTAIASKFSSKSSEAKDSDATSKESTQTDILSSNNGQNPGLKKTQLTSEERSVDSETISVNDESLEEPSSLEEEESGWGDETWISLSDQEETISTNTKEKTTFKSTKENQRRHSSGPMKLGTRMPR</sequence>
<dbReference type="Gene3D" id="1.25.10.10">
    <property type="entry name" value="Leucine-rich Repeat Variant"/>
    <property type="match status" value="1"/>
</dbReference>
<evidence type="ECO:0000256" key="4">
    <source>
        <dbReference type="ARBA" id="ARBA00056114"/>
    </source>
</evidence>
<dbReference type="PANTHER" id="PTHR12984:SF3">
    <property type="entry name" value="N-TERMINAL KINASE-LIKE PROTEIN"/>
    <property type="match status" value="1"/>
</dbReference>
<evidence type="ECO:0000256" key="5">
    <source>
        <dbReference type="SAM" id="MobiDB-lite"/>
    </source>
</evidence>
<dbReference type="GO" id="GO:0004672">
    <property type="term" value="F:protein kinase activity"/>
    <property type="evidence" value="ECO:0007669"/>
    <property type="project" value="InterPro"/>
</dbReference>
<feature type="domain" description="Protein kinase" evidence="6">
    <location>
        <begin position="17"/>
        <end position="263"/>
    </location>
</feature>
<dbReference type="PROSITE" id="PS50011">
    <property type="entry name" value="PROTEIN_KINASE_DOM"/>
    <property type="match status" value="1"/>
</dbReference>
<dbReference type="Gene3D" id="1.10.510.10">
    <property type="entry name" value="Transferase(Phosphotransferase) domain 1"/>
    <property type="match status" value="1"/>
</dbReference>
<dbReference type="SMART" id="SM00220">
    <property type="entry name" value="S_TKc"/>
    <property type="match status" value="1"/>
</dbReference>
<dbReference type="InterPro" id="IPR000719">
    <property type="entry name" value="Prot_kinase_dom"/>
</dbReference>
<feature type="compositionally biased region" description="Polar residues" evidence="5">
    <location>
        <begin position="588"/>
        <end position="602"/>
    </location>
</feature>
<dbReference type="InterPro" id="IPR016024">
    <property type="entry name" value="ARM-type_fold"/>
</dbReference>
<evidence type="ECO:0000256" key="1">
    <source>
        <dbReference type="ARBA" id="ARBA00038349"/>
    </source>
</evidence>
<protein>
    <recommendedName>
        <fullName evidence="2">N-terminal kinase-like protein</fullName>
    </recommendedName>
    <alternativeName>
        <fullName evidence="3">SCY1-like protein 1</fullName>
    </alternativeName>
</protein>